<dbReference type="PROSITE" id="PS51462">
    <property type="entry name" value="NUDIX"/>
    <property type="match status" value="1"/>
</dbReference>
<accession>A0ABS2DS40</accession>
<comment type="caution">
    <text evidence="2">The sequence shown here is derived from an EMBL/GenBank/DDBJ whole genome shotgun (WGS) entry which is preliminary data.</text>
</comment>
<dbReference type="SUPFAM" id="SSF55811">
    <property type="entry name" value="Nudix"/>
    <property type="match status" value="1"/>
</dbReference>
<proteinExistence type="predicted"/>
<dbReference type="InterPro" id="IPR000086">
    <property type="entry name" value="NUDIX_hydrolase_dom"/>
</dbReference>
<dbReference type="Pfam" id="PF00293">
    <property type="entry name" value="NUDIX"/>
    <property type="match status" value="1"/>
</dbReference>
<protein>
    <submittedName>
        <fullName evidence="2">NUDIX domain-containing protein</fullName>
    </submittedName>
</protein>
<evidence type="ECO:0000313" key="3">
    <source>
        <dbReference type="Proteomes" id="UP000715095"/>
    </source>
</evidence>
<evidence type="ECO:0000259" key="1">
    <source>
        <dbReference type="PROSITE" id="PS51462"/>
    </source>
</evidence>
<reference evidence="2 3" key="1">
    <citation type="journal article" date="2021" name="Sci. Rep.">
        <title>The distribution of antibiotic resistance genes in chicken gut microbiota commensals.</title>
        <authorList>
            <person name="Juricova H."/>
            <person name="Matiasovicova J."/>
            <person name="Kubasova T."/>
            <person name="Cejkova D."/>
            <person name="Rychlik I."/>
        </authorList>
    </citation>
    <scope>NUCLEOTIDE SEQUENCE [LARGE SCALE GENOMIC DNA]</scope>
    <source>
        <strain evidence="2 3">An829</strain>
    </source>
</reference>
<dbReference type="EMBL" id="JACJJC010000003">
    <property type="protein sequence ID" value="MBM6703540.1"/>
    <property type="molecule type" value="Genomic_DNA"/>
</dbReference>
<evidence type="ECO:0000313" key="2">
    <source>
        <dbReference type="EMBL" id="MBM6703540.1"/>
    </source>
</evidence>
<sequence>MLDAFLARLEVLADALRAGFAFGDARQTRRAPLLVCDTGRHIEVGSAAREAAEVLARTPGITQLPSGALVIEGDTLEARSAAIAYAEAALRQVHPAGGSSEALDLRALAAREASAPVFARMPRGLFRPLGAKTYAVRLTALLAQATNWAKVPHAALLPPDLEAPLFLFSQRSLKKRIGPGLWDSLAAGLVAAGETPEAALARECAEEAGLAFDQATLIALSSRSFVCPIPEGLLFEESFEYALRLAPDFRPRALDGEVAAFGAFSPVETLDLIERGLMMPEAAAAALAVLQKMTAEALQ</sequence>
<gene>
    <name evidence="2" type="ORF">H6A60_03400</name>
</gene>
<dbReference type="InterPro" id="IPR015797">
    <property type="entry name" value="NUDIX_hydrolase-like_dom_sf"/>
</dbReference>
<dbReference type="RefSeq" id="WP_205101997.1">
    <property type="nucleotide sequence ID" value="NZ_JACJJC010000003.1"/>
</dbReference>
<feature type="domain" description="Nudix hydrolase" evidence="1">
    <location>
        <begin position="147"/>
        <end position="291"/>
    </location>
</feature>
<keyword evidence="3" id="KW-1185">Reference proteome</keyword>
<organism evidence="2 3">
    <name type="scientific">Sutterella massiliensis</name>
    <dbReference type="NCBI Taxonomy" id="1816689"/>
    <lineage>
        <taxon>Bacteria</taxon>
        <taxon>Pseudomonadati</taxon>
        <taxon>Pseudomonadota</taxon>
        <taxon>Betaproteobacteria</taxon>
        <taxon>Burkholderiales</taxon>
        <taxon>Sutterellaceae</taxon>
        <taxon>Sutterella</taxon>
    </lineage>
</organism>
<dbReference type="Proteomes" id="UP000715095">
    <property type="component" value="Unassembled WGS sequence"/>
</dbReference>
<dbReference type="Gene3D" id="3.90.79.10">
    <property type="entry name" value="Nucleoside Triphosphate Pyrophosphohydrolase"/>
    <property type="match status" value="1"/>
</dbReference>
<name>A0ABS2DS40_9BURK</name>